<proteinExistence type="predicted"/>
<organism evidence="2">
    <name type="scientific">freshwater metagenome</name>
    <dbReference type="NCBI Taxonomy" id="449393"/>
    <lineage>
        <taxon>unclassified sequences</taxon>
        <taxon>metagenomes</taxon>
        <taxon>ecological metagenomes</taxon>
    </lineage>
</organism>
<keyword evidence="1" id="KW-0472">Membrane</keyword>
<evidence type="ECO:0000313" key="3">
    <source>
        <dbReference type="EMBL" id="CAB4641531.1"/>
    </source>
</evidence>
<name>A0A6J6EE27_9ZZZZ</name>
<dbReference type="PANTHER" id="PTHR34703">
    <property type="entry name" value="ANTIPORTER SUBUNIT MNHG2-RELATED"/>
    <property type="match status" value="1"/>
</dbReference>
<keyword evidence="1" id="KW-1133">Transmembrane helix</keyword>
<evidence type="ECO:0000313" key="2">
    <source>
        <dbReference type="EMBL" id="CAB4571388.1"/>
    </source>
</evidence>
<dbReference type="PANTHER" id="PTHR34703:SF1">
    <property type="entry name" value="ANTIPORTER SUBUNIT MNHG2-RELATED"/>
    <property type="match status" value="1"/>
</dbReference>
<dbReference type="AlphaFoldDB" id="A0A6J6EE27"/>
<feature type="transmembrane region" description="Helical" evidence="1">
    <location>
        <begin position="65"/>
        <end position="87"/>
    </location>
</feature>
<keyword evidence="1" id="KW-0812">Transmembrane</keyword>
<dbReference type="GO" id="GO:0015385">
    <property type="term" value="F:sodium:proton antiporter activity"/>
    <property type="evidence" value="ECO:0007669"/>
    <property type="project" value="TreeGrafter"/>
</dbReference>
<dbReference type="NCBIfam" id="TIGR01300">
    <property type="entry name" value="CPA3_mnhG_phaG"/>
    <property type="match status" value="1"/>
</dbReference>
<accession>A0A6J6EE27</accession>
<dbReference type="EMBL" id="CAEZTC010000218">
    <property type="protein sequence ID" value="CAB4571388.1"/>
    <property type="molecule type" value="Genomic_DNA"/>
</dbReference>
<sequence length="100" mass="10443">MSTARDIASVVFFFVGVSMAVIAAVGLHRLQHTTSRMHAATKPATLGVLCCAIGAAVQMDNLSSITKIAVVVAFQFITVPIGAHMLARAITRDGTTEASE</sequence>
<feature type="transmembrane region" description="Helical" evidence="1">
    <location>
        <begin position="6"/>
        <end position="27"/>
    </location>
</feature>
<gene>
    <name evidence="2" type="ORF">UFOPK1572_01385</name>
    <name evidence="3" type="ORF">UFOPK2169_00124</name>
</gene>
<dbReference type="InterPro" id="IPR005133">
    <property type="entry name" value="PhaG_MnhG_YufB"/>
</dbReference>
<evidence type="ECO:0000256" key="1">
    <source>
        <dbReference type="SAM" id="Phobius"/>
    </source>
</evidence>
<protein>
    <submittedName>
        <fullName evidence="2">Unannotated protein</fullName>
    </submittedName>
</protein>
<dbReference type="EMBL" id="CAEZWE010000002">
    <property type="protein sequence ID" value="CAB4641531.1"/>
    <property type="molecule type" value="Genomic_DNA"/>
</dbReference>
<reference evidence="2" key="1">
    <citation type="submission" date="2020-05" db="EMBL/GenBank/DDBJ databases">
        <authorList>
            <person name="Chiriac C."/>
            <person name="Salcher M."/>
            <person name="Ghai R."/>
            <person name="Kavagutti S V."/>
        </authorList>
    </citation>
    <scope>NUCLEOTIDE SEQUENCE</scope>
</reference>
<dbReference type="Pfam" id="PF03334">
    <property type="entry name" value="PhaG_MnhG_YufB"/>
    <property type="match status" value="1"/>
</dbReference>